<keyword evidence="1 3" id="KW-0378">Hydrolase</keyword>
<dbReference type="RefSeq" id="WP_152151184.1">
    <property type="nucleotide sequence ID" value="NZ_WEIO01000004.1"/>
</dbReference>
<dbReference type="CDD" id="cd07197">
    <property type="entry name" value="nitrilase"/>
    <property type="match status" value="1"/>
</dbReference>
<dbReference type="PANTHER" id="PTHR43674">
    <property type="entry name" value="NITRILASE C965.09-RELATED"/>
    <property type="match status" value="1"/>
</dbReference>
<dbReference type="EMBL" id="WEIO01000004">
    <property type="protein sequence ID" value="KAB7707182.1"/>
    <property type="molecule type" value="Genomic_DNA"/>
</dbReference>
<dbReference type="InterPro" id="IPR036526">
    <property type="entry name" value="C-N_Hydrolase_sf"/>
</dbReference>
<evidence type="ECO:0000313" key="4">
    <source>
        <dbReference type="Proteomes" id="UP000429595"/>
    </source>
</evidence>
<dbReference type="InterPro" id="IPR003010">
    <property type="entry name" value="C-N_Hydrolase"/>
</dbReference>
<evidence type="ECO:0000259" key="2">
    <source>
        <dbReference type="PROSITE" id="PS50263"/>
    </source>
</evidence>
<comment type="caution">
    <text evidence="3">The sequence shown here is derived from an EMBL/GenBank/DDBJ whole genome shotgun (WGS) entry which is preliminary data.</text>
</comment>
<protein>
    <submittedName>
        <fullName evidence="3">Carbon-nitrogen hydrolase family protein</fullName>
    </submittedName>
</protein>
<sequence>MKKIRIVLLHLLPVAGDIRYNRNLIEKAVQLAAAKHVDWIITPELVVSGLQFSKKIGTDWIKQQPDEWMTRFFALVKSLNTNVFLGCPESSANGELYNSVFVISRNGELIGRQRKISSITDDWSHSGTIIEPIDLENIKVGIVICADAYTKNVADTLLTKGAEMIIAPSAWGPGLHEPSGEWEQRSIETGLPFIVCNRTGEDETVTFWGAKSLVIENGKHLLSHQSVKSAILTFEWDAEKMELISPDFEIDYLPEE</sequence>
<name>A0A6I1FKJ3_9BACI</name>
<dbReference type="SUPFAM" id="SSF56317">
    <property type="entry name" value="Carbon-nitrogen hydrolase"/>
    <property type="match status" value="1"/>
</dbReference>
<evidence type="ECO:0000313" key="3">
    <source>
        <dbReference type="EMBL" id="KAB7707182.1"/>
    </source>
</evidence>
<dbReference type="AlphaFoldDB" id="A0A6I1FKJ3"/>
<dbReference type="Pfam" id="PF00795">
    <property type="entry name" value="CN_hydrolase"/>
    <property type="match status" value="1"/>
</dbReference>
<organism evidence="3 4">
    <name type="scientific">Bacillus aerolatus</name>
    <dbReference type="NCBI Taxonomy" id="2653354"/>
    <lineage>
        <taxon>Bacteria</taxon>
        <taxon>Bacillati</taxon>
        <taxon>Bacillota</taxon>
        <taxon>Bacilli</taxon>
        <taxon>Bacillales</taxon>
        <taxon>Bacillaceae</taxon>
        <taxon>Bacillus</taxon>
    </lineage>
</organism>
<dbReference type="Gene3D" id="3.60.110.10">
    <property type="entry name" value="Carbon-nitrogen hydrolase"/>
    <property type="match status" value="1"/>
</dbReference>
<evidence type="ECO:0000256" key="1">
    <source>
        <dbReference type="ARBA" id="ARBA00022801"/>
    </source>
</evidence>
<dbReference type="InterPro" id="IPR050345">
    <property type="entry name" value="Aliph_Amidase/BUP"/>
</dbReference>
<dbReference type="PANTHER" id="PTHR43674:SF16">
    <property type="entry name" value="CARBON-NITROGEN FAMILY, PUTATIVE (AFU_ORTHOLOGUE AFUA_5G02350)-RELATED"/>
    <property type="match status" value="1"/>
</dbReference>
<dbReference type="GO" id="GO:0016811">
    <property type="term" value="F:hydrolase activity, acting on carbon-nitrogen (but not peptide) bonds, in linear amides"/>
    <property type="evidence" value="ECO:0007669"/>
    <property type="project" value="TreeGrafter"/>
</dbReference>
<keyword evidence="4" id="KW-1185">Reference proteome</keyword>
<feature type="domain" description="CN hydrolase" evidence="2">
    <location>
        <begin position="4"/>
        <end position="238"/>
    </location>
</feature>
<gene>
    <name evidence="3" type="ORF">F9802_09245</name>
</gene>
<dbReference type="PROSITE" id="PS50263">
    <property type="entry name" value="CN_HYDROLASE"/>
    <property type="match status" value="1"/>
</dbReference>
<reference evidence="3 4" key="1">
    <citation type="submission" date="2019-10" db="EMBL/GenBank/DDBJ databases">
        <title>Bacillus aerolatum sp. nov., isolated from bioaerosol of sport playgrounds.</title>
        <authorList>
            <person name="Chen P."/>
            <person name="Zhang G."/>
        </authorList>
    </citation>
    <scope>NUCLEOTIDE SEQUENCE [LARGE SCALE GENOMIC DNA]</scope>
    <source>
        <strain evidence="3 4">CX253</strain>
    </source>
</reference>
<accession>A0A6I1FKJ3</accession>
<proteinExistence type="predicted"/>
<dbReference type="Proteomes" id="UP000429595">
    <property type="component" value="Unassembled WGS sequence"/>
</dbReference>